<evidence type="ECO:0000256" key="2">
    <source>
        <dbReference type="ARBA" id="ARBA00022723"/>
    </source>
</evidence>
<dbReference type="EMBL" id="JABEPP010000004">
    <property type="protein sequence ID" value="NNM73605.1"/>
    <property type="molecule type" value="Genomic_DNA"/>
</dbReference>
<sequence>MPSSVQALAAGLSGGRPVFTAWCGLPEPSIAGYLAREAGIDAVVLDMQHGVIDFLNAARAIPLVAAAGKPAIPRIPVVEFATASRLLDAGAAGIIAPMINTVEDARRFASFVKFPPQGERSWGPHPALTLTGLQPAEYFRTANGFLRSFAMVETREALDRIDAILAVDGIDAVFIGPSDLSIGLSRGAALDPNGAEVNAAIDHALARAKAAGKLAGIYAPNGERAADFAKRGYHLVAVGSDLAFLRAGAAAMMKAATA</sequence>
<proteinExistence type="inferred from homology"/>
<dbReference type="InterPro" id="IPR050251">
    <property type="entry name" value="HpcH-HpaI_aldolase"/>
</dbReference>
<dbReference type="PANTHER" id="PTHR30502:SF0">
    <property type="entry name" value="PHOSPHOENOLPYRUVATE CARBOXYLASE FAMILY PROTEIN"/>
    <property type="match status" value="1"/>
</dbReference>
<keyword evidence="3" id="KW-0456">Lyase</keyword>
<evidence type="ECO:0000313" key="5">
    <source>
        <dbReference type="EMBL" id="NNM73605.1"/>
    </source>
</evidence>
<dbReference type="PANTHER" id="PTHR30502">
    <property type="entry name" value="2-KETO-3-DEOXY-L-RHAMNONATE ALDOLASE"/>
    <property type="match status" value="1"/>
</dbReference>
<dbReference type="Pfam" id="PF03328">
    <property type="entry name" value="HpcH_HpaI"/>
    <property type="match status" value="1"/>
</dbReference>
<evidence type="ECO:0000256" key="1">
    <source>
        <dbReference type="ARBA" id="ARBA00005568"/>
    </source>
</evidence>
<dbReference type="GO" id="GO:0046872">
    <property type="term" value="F:metal ion binding"/>
    <property type="evidence" value="ECO:0007669"/>
    <property type="project" value="UniProtKB-KW"/>
</dbReference>
<dbReference type="AlphaFoldDB" id="A0A849IBG9"/>
<accession>A0A849IBG9</accession>
<evidence type="ECO:0000256" key="3">
    <source>
        <dbReference type="ARBA" id="ARBA00023239"/>
    </source>
</evidence>
<dbReference type="Gene3D" id="3.20.20.60">
    <property type="entry name" value="Phosphoenolpyruvate-binding domains"/>
    <property type="match status" value="1"/>
</dbReference>
<evidence type="ECO:0000313" key="6">
    <source>
        <dbReference type="Proteomes" id="UP000564885"/>
    </source>
</evidence>
<name>A0A849IBG9_9HYPH</name>
<protein>
    <submittedName>
        <fullName evidence="5">Hydroxyacid aldolase</fullName>
    </submittedName>
</protein>
<dbReference type="InterPro" id="IPR040442">
    <property type="entry name" value="Pyrv_kinase-like_dom_sf"/>
</dbReference>
<dbReference type="RefSeq" id="WP_171219107.1">
    <property type="nucleotide sequence ID" value="NZ_JABEPP010000004.1"/>
</dbReference>
<organism evidence="5 6">
    <name type="scientific">Enterovirga aerilata</name>
    <dbReference type="NCBI Taxonomy" id="2730920"/>
    <lineage>
        <taxon>Bacteria</taxon>
        <taxon>Pseudomonadati</taxon>
        <taxon>Pseudomonadota</taxon>
        <taxon>Alphaproteobacteria</taxon>
        <taxon>Hyphomicrobiales</taxon>
        <taxon>Methylobacteriaceae</taxon>
        <taxon>Enterovirga</taxon>
    </lineage>
</organism>
<reference evidence="5 6" key="1">
    <citation type="submission" date="2020-04" db="EMBL/GenBank/DDBJ databases">
        <title>Enterovirga sp. isolate from soil.</title>
        <authorList>
            <person name="Chea S."/>
            <person name="Kim D.-U."/>
        </authorList>
    </citation>
    <scope>NUCLEOTIDE SEQUENCE [LARGE SCALE GENOMIC DNA]</scope>
    <source>
        <strain evidence="5 6">DB1703</strain>
    </source>
</reference>
<feature type="domain" description="HpcH/HpaI aldolase/citrate lyase" evidence="4">
    <location>
        <begin position="28"/>
        <end position="244"/>
    </location>
</feature>
<evidence type="ECO:0000259" key="4">
    <source>
        <dbReference type="Pfam" id="PF03328"/>
    </source>
</evidence>
<dbReference type="InterPro" id="IPR015813">
    <property type="entry name" value="Pyrv/PenolPyrv_kinase-like_dom"/>
</dbReference>
<dbReference type="InterPro" id="IPR005000">
    <property type="entry name" value="Aldolase/citrate-lyase_domain"/>
</dbReference>
<dbReference type="GO" id="GO:0005737">
    <property type="term" value="C:cytoplasm"/>
    <property type="evidence" value="ECO:0007669"/>
    <property type="project" value="TreeGrafter"/>
</dbReference>
<keyword evidence="6" id="KW-1185">Reference proteome</keyword>
<comment type="caution">
    <text evidence="5">The sequence shown here is derived from an EMBL/GenBank/DDBJ whole genome shotgun (WGS) entry which is preliminary data.</text>
</comment>
<gene>
    <name evidence="5" type="ORF">HJG44_14550</name>
</gene>
<dbReference type="SUPFAM" id="SSF51621">
    <property type="entry name" value="Phosphoenolpyruvate/pyruvate domain"/>
    <property type="match status" value="1"/>
</dbReference>
<dbReference type="GO" id="GO:0016832">
    <property type="term" value="F:aldehyde-lyase activity"/>
    <property type="evidence" value="ECO:0007669"/>
    <property type="project" value="TreeGrafter"/>
</dbReference>
<comment type="similarity">
    <text evidence="1">Belongs to the HpcH/HpaI aldolase family.</text>
</comment>
<keyword evidence="2" id="KW-0479">Metal-binding</keyword>
<dbReference type="Proteomes" id="UP000564885">
    <property type="component" value="Unassembled WGS sequence"/>
</dbReference>